<evidence type="ECO:0000313" key="1">
    <source>
        <dbReference type="EMBL" id="OXG18294.1"/>
    </source>
</evidence>
<reference evidence="1 2" key="1">
    <citation type="submission" date="2017-06" db="EMBL/GenBank/DDBJ databases">
        <title>Global population genomics of the pathogenic fungus Cryptococcus neoformans var. grubii.</title>
        <authorList>
            <person name="Cuomo C."/>
            <person name="Litvintseva A."/>
            <person name="Chen Y."/>
            <person name="Young S."/>
            <person name="Zeng Q."/>
            <person name="Chapman S."/>
            <person name="Gujja S."/>
            <person name="Saif S."/>
            <person name="Birren B."/>
        </authorList>
    </citation>
    <scope>NUCLEOTIDE SEQUENCE [LARGE SCALE GENOMIC DNA]</scope>
    <source>
        <strain evidence="1 2">Tu259-1</strain>
    </source>
</reference>
<accession>A0A854QAT5</accession>
<gene>
    <name evidence="1" type="ORF">C361_04417</name>
</gene>
<dbReference type="OrthoDB" id="2535907at2759"/>
<evidence type="ECO:0000313" key="2">
    <source>
        <dbReference type="Proteomes" id="UP000199727"/>
    </source>
</evidence>
<dbReference type="AlphaFoldDB" id="A0A854QAT5"/>
<dbReference type="EMBL" id="AMKT01000056">
    <property type="protein sequence ID" value="OXG18294.1"/>
    <property type="molecule type" value="Genomic_DNA"/>
</dbReference>
<comment type="caution">
    <text evidence="1">The sequence shown here is derived from an EMBL/GenBank/DDBJ whole genome shotgun (WGS) entry which is preliminary data.</text>
</comment>
<name>A0A854QAT5_CRYNE</name>
<evidence type="ECO:0008006" key="3">
    <source>
        <dbReference type="Google" id="ProtNLM"/>
    </source>
</evidence>
<dbReference type="Proteomes" id="UP000199727">
    <property type="component" value="Unassembled WGS sequence"/>
</dbReference>
<proteinExistence type="predicted"/>
<protein>
    <recommendedName>
        <fullName evidence="3">Mediator of RNA polymerase II transcription subunit 16</fullName>
    </recommendedName>
</protein>
<organism evidence="1 2">
    <name type="scientific">Cryptococcus neoformans Tu259-1</name>
    <dbReference type="NCBI Taxonomy" id="1230072"/>
    <lineage>
        <taxon>Eukaryota</taxon>
        <taxon>Fungi</taxon>
        <taxon>Dikarya</taxon>
        <taxon>Basidiomycota</taxon>
        <taxon>Agaricomycotina</taxon>
        <taxon>Tremellomycetes</taxon>
        <taxon>Tremellales</taxon>
        <taxon>Cryptococcaceae</taxon>
        <taxon>Cryptococcus</taxon>
        <taxon>Cryptococcus neoformans species complex</taxon>
    </lineage>
</organism>
<sequence length="678" mass="74808">MHVVHCPLHTRWHATSAGPPPPHDGTHIDSGWLDLVPGVRGVWVGWERGNTSGVLRAEIGVDKAGNHFIQTVPLTLPVLTPPAFDGVDTRTRIHSTLQSMSFIPAPRKDEAIAENVAAVLVYEDHVFTLPQSIRRTRLETATFERRLIQLAPGFSEISGGNTELNSMWEWYTAPQSTNTVISPVNTTIQALKPLHSIPPYSLALAIINSPDGTRSRVHLDLAATQWNPTGHYPIKGIRGDSLSLVVSQGAERGQLGLCAVVDQYRSQLSAVKKLDDQPLLGELPESASDTERYAAWTATSIILAERQETNWSDVIHALEAILPTSSRDEFIPLVLQRIHNLSAKEIHIDQLHLVSRVQIALFSAFKDARLALATDILRLNEASELVDRCATFEDDGSIMFDLDSIWPLITVFDWAIGVIARAMREAILVGVSAEWQGSEDSLIIGTSSPLLLLLHPILRSLCLRILSQLHQLVLFLSTLERPILQPESKTLPAASTRDPMATVVARERIRDIPLRQGVDVEQWGRALESLTTTPDQKDVDKSLIELSLTPLRPQIPTLLKILHTSSNLFTSEYFQLHISSSSSNYDAIDWSVLQGRGGNYDDADADDGESGGKNIMTVVVCDRCGWRTEALTKSASASASGVKTDEMALSPWAEWKKQSEENCMCGGTWVRKHVEVED</sequence>